<sequence>VRQLQENAAQLRAIYAGEKADAILSREQEVMQAWKELLVACEGSRVQVTTVTDKIQFFAVVRELSMWMDGIMGQIGSTDDA</sequence>
<feature type="non-terminal residue" evidence="1">
    <location>
        <position position="1"/>
    </location>
</feature>
<dbReference type="AlphaFoldDB" id="A0ABD0R7B7"/>
<accession>A0ABD0R7B7</accession>
<comment type="caution">
    <text evidence="1">The sequence shown here is derived from an EMBL/GenBank/DDBJ whole genome shotgun (WGS) entry which is preliminary data.</text>
</comment>
<dbReference type="EMBL" id="JAMKFB020000005">
    <property type="protein sequence ID" value="KAL0194334.1"/>
    <property type="molecule type" value="Genomic_DNA"/>
</dbReference>
<dbReference type="SUPFAM" id="SSF46966">
    <property type="entry name" value="Spectrin repeat"/>
    <property type="match status" value="1"/>
</dbReference>
<organism evidence="1 2">
    <name type="scientific">Cirrhinus mrigala</name>
    <name type="common">Mrigala</name>
    <dbReference type="NCBI Taxonomy" id="683832"/>
    <lineage>
        <taxon>Eukaryota</taxon>
        <taxon>Metazoa</taxon>
        <taxon>Chordata</taxon>
        <taxon>Craniata</taxon>
        <taxon>Vertebrata</taxon>
        <taxon>Euteleostomi</taxon>
        <taxon>Actinopterygii</taxon>
        <taxon>Neopterygii</taxon>
        <taxon>Teleostei</taxon>
        <taxon>Ostariophysi</taxon>
        <taxon>Cypriniformes</taxon>
        <taxon>Cyprinidae</taxon>
        <taxon>Labeoninae</taxon>
        <taxon>Labeonini</taxon>
        <taxon>Cirrhinus</taxon>
    </lineage>
</organism>
<evidence type="ECO:0000313" key="2">
    <source>
        <dbReference type="Proteomes" id="UP001529510"/>
    </source>
</evidence>
<proteinExistence type="predicted"/>
<gene>
    <name evidence="1" type="ORF">M9458_012630</name>
</gene>
<protein>
    <submittedName>
        <fullName evidence="1">Uncharacterized protein</fullName>
    </submittedName>
</protein>
<name>A0ABD0R7B7_CIRMR</name>
<reference evidence="1 2" key="1">
    <citation type="submission" date="2024-05" db="EMBL/GenBank/DDBJ databases">
        <title>Genome sequencing and assembly of Indian major carp, Cirrhinus mrigala (Hamilton, 1822).</title>
        <authorList>
            <person name="Mohindra V."/>
            <person name="Chowdhury L.M."/>
            <person name="Lal K."/>
            <person name="Jena J.K."/>
        </authorList>
    </citation>
    <scope>NUCLEOTIDE SEQUENCE [LARGE SCALE GENOMIC DNA]</scope>
    <source>
        <strain evidence="1">CM1030</strain>
        <tissue evidence="1">Blood</tissue>
    </source>
</reference>
<keyword evidence="2" id="KW-1185">Reference proteome</keyword>
<evidence type="ECO:0000313" key="1">
    <source>
        <dbReference type="EMBL" id="KAL0194334.1"/>
    </source>
</evidence>
<feature type="non-terminal residue" evidence="1">
    <location>
        <position position="81"/>
    </location>
</feature>
<dbReference type="Proteomes" id="UP001529510">
    <property type="component" value="Unassembled WGS sequence"/>
</dbReference>
<dbReference type="Gene3D" id="1.20.58.60">
    <property type="match status" value="1"/>
</dbReference>